<accession>A0ABX6ICF0</accession>
<dbReference type="RefSeq" id="WP_213245821.1">
    <property type="nucleotide sequence ID" value="NZ_CP045806.1"/>
</dbReference>
<sequence length="141" mass="15076">MSLRNLTPHDFALYDGDNAVLEVPRSGLVCRIGEVYTRRSTLDISGVTAPVGDIVQNTTSSNVPDTSGGIIPSAHLTDLAGNYVTAFPDPEPDVLLLVSRLSAMTLTDRVDVVFPADEVRDGGRIVGCRTLGRIVVLPQED</sequence>
<gene>
    <name evidence="1" type="ORF">GII31_00555</name>
</gene>
<protein>
    <recommendedName>
        <fullName evidence="3">DUF35 domain-containing protein</fullName>
    </recommendedName>
</protein>
<evidence type="ECO:0008006" key="3">
    <source>
        <dbReference type="Google" id="ProtNLM"/>
    </source>
</evidence>
<name>A0ABX6ICF0_9ACTN</name>
<proteinExistence type="predicted"/>
<keyword evidence="2" id="KW-1185">Reference proteome</keyword>
<evidence type="ECO:0000313" key="2">
    <source>
        <dbReference type="Proteomes" id="UP001059836"/>
    </source>
</evidence>
<dbReference type="Proteomes" id="UP001059836">
    <property type="component" value="Chromosome"/>
</dbReference>
<reference evidence="1" key="1">
    <citation type="journal article" date="2021" name="Nat. Microbiol.">
        <title>Cocultivation of an ultrasmall environmental parasitic bacterium with lytic ability against bacteria associated with wastewater foams.</title>
        <authorList>
            <person name="Batinovic S."/>
            <person name="Rose J.J.A."/>
            <person name="Ratcliffe J."/>
            <person name="Seviour R.J."/>
            <person name="Petrovski S."/>
        </authorList>
    </citation>
    <scope>NUCLEOTIDE SEQUENCE</scope>
    <source>
        <strain evidence="1">CON9</strain>
    </source>
</reference>
<organism evidence="1 2">
    <name type="scientific">Gordonia pseudamarae</name>
    <dbReference type="NCBI Taxonomy" id="2831662"/>
    <lineage>
        <taxon>Bacteria</taxon>
        <taxon>Bacillati</taxon>
        <taxon>Actinomycetota</taxon>
        <taxon>Actinomycetes</taxon>
        <taxon>Mycobacteriales</taxon>
        <taxon>Gordoniaceae</taxon>
        <taxon>Gordonia</taxon>
    </lineage>
</organism>
<evidence type="ECO:0000313" key="1">
    <source>
        <dbReference type="EMBL" id="QHN33619.1"/>
    </source>
</evidence>
<dbReference type="EMBL" id="CP045809">
    <property type="protein sequence ID" value="QHN33619.1"/>
    <property type="molecule type" value="Genomic_DNA"/>
</dbReference>